<keyword evidence="7" id="KW-1185">Reference proteome</keyword>
<accession>A0AAI9EB16</accession>
<name>A0AAI9EB16_9PEZI</name>
<dbReference type="SUPFAM" id="SSF103473">
    <property type="entry name" value="MFS general substrate transporter"/>
    <property type="match status" value="1"/>
</dbReference>
<feature type="region of interest" description="Disordered" evidence="3">
    <location>
        <begin position="601"/>
        <end position="629"/>
    </location>
</feature>
<gene>
    <name evidence="6" type="ORF">LECACI_7A004851</name>
</gene>
<feature type="transmembrane region" description="Helical" evidence="4">
    <location>
        <begin position="337"/>
        <end position="357"/>
    </location>
</feature>
<evidence type="ECO:0000313" key="6">
    <source>
        <dbReference type="EMBL" id="CAK4023015.1"/>
    </source>
</evidence>
<dbReference type="Gene3D" id="1.20.1250.20">
    <property type="entry name" value="MFS general substrate transporter like domains"/>
    <property type="match status" value="2"/>
</dbReference>
<feature type="domain" description="Exosome-associated factor Rrp6 N-terminal" evidence="5">
    <location>
        <begin position="16"/>
        <end position="107"/>
    </location>
</feature>
<dbReference type="GO" id="GO:0006396">
    <property type="term" value="P:RNA processing"/>
    <property type="evidence" value="ECO:0007669"/>
    <property type="project" value="InterPro"/>
</dbReference>
<dbReference type="GO" id="GO:0000176">
    <property type="term" value="C:nuclear exosome (RNase complex)"/>
    <property type="evidence" value="ECO:0007669"/>
    <property type="project" value="InterPro"/>
</dbReference>
<feature type="transmembrane region" description="Helical" evidence="4">
    <location>
        <begin position="241"/>
        <end position="259"/>
    </location>
</feature>
<dbReference type="InterPro" id="IPR011701">
    <property type="entry name" value="MFS"/>
</dbReference>
<dbReference type="Proteomes" id="UP001296104">
    <property type="component" value="Unassembled WGS sequence"/>
</dbReference>
<feature type="transmembrane region" description="Helical" evidence="4">
    <location>
        <begin position="168"/>
        <end position="188"/>
    </location>
</feature>
<keyword evidence="4" id="KW-0472">Membrane</keyword>
<feature type="compositionally biased region" description="Low complexity" evidence="3">
    <location>
        <begin position="601"/>
        <end position="611"/>
    </location>
</feature>
<comment type="caution">
    <text evidence="6">The sequence shown here is derived from an EMBL/GenBank/DDBJ whole genome shotgun (WGS) entry which is preliminary data.</text>
</comment>
<reference evidence="6" key="1">
    <citation type="submission" date="2023-11" db="EMBL/GenBank/DDBJ databases">
        <authorList>
            <person name="Alioto T."/>
            <person name="Alioto T."/>
            <person name="Gomez Garrido J."/>
        </authorList>
    </citation>
    <scope>NUCLEOTIDE SEQUENCE</scope>
</reference>
<protein>
    <submittedName>
        <fullName evidence="6">MFS general substrate transporter</fullName>
    </submittedName>
</protein>
<feature type="transmembrane region" description="Helical" evidence="4">
    <location>
        <begin position="279"/>
        <end position="299"/>
    </location>
</feature>
<dbReference type="PANTHER" id="PTHR11360">
    <property type="entry name" value="MONOCARBOXYLATE TRANSPORTER"/>
    <property type="match status" value="1"/>
</dbReference>
<evidence type="ECO:0000256" key="1">
    <source>
        <dbReference type="ARBA" id="ARBA00004141"/>
    </source>
</evidence>
<comment type="subcellular location">
    <subcellularLocation>
        <location evidence="1">Membrane</location>
        <topology evidence="1">Multi-pass membrane protein</topology>
    </subcellularLocation>
</comment>
<proteinExistence type="inferred from homology"/>
<dbReference type="AlphaFoldDB" id="A0AAI9EB16"/>
<keyword evidence="4" id="KW-1133">Transmembrane helix</keyword>
<feature type="transmembrane region" description="Helical" evidence="4">
    <location>
        <begin position="208"/>
        <end position="229"/>
    </location>
</feature>
<evidence type="ECO:0000256" key="2">
    <source>
        <dbReference type="ARBA" id="ARBA00006727"/>
    </source>
</evidence>
<feature type="transmembrane region" description="Helical" evidence="4">
    <location>
        <begin position="306"/>
        <end position="325"/>
    </location>
</feature>
<dbReference type="InterPro" id="IPR036259">
    <property type="entry name" value="MFS_trans_sf"/>
</dbReference>
<feature type="transmembrane region" description="Helical" evidence="4">
    <location>
        <begin position="388"/>
        <end position="407"/>
    </location>
</feature>
<evidence type="ECO:0000256" key="4">
    <source>
        <dbReference type="SAM" id="Phobius"/>
    </source>
</evidence>
<evidence type="ECO:0000313" key="7">
    <source>
        <dbReference type="Proteomes" id="UP001296104"/>
    </source>
</evidence>
<feature type="transmembrane region" description="Helical" evidence="4">
    <location>
        <begin position="573"/>
        <end position="591"/>
    </location>
</feature>
<dbReference type="EMBL" id="CAVMBE010000028">
    <property type="protein sequence ID" value="CAK4023015.1"/>
    <property type="molecule type" value="Genomic_DNA"/>
</dbReference>
<feature type="transmembrane region" description="Helical" evidence="4">
    <location>
        <begin position="474"/>
        <end position="493"/>
    </location>
</feature>
<dbReference type="GO" id="GO:0022857">
    <property type="term" value="F:transmembrane transporter activity"/>
    <property type="evidence" value="ECO:0007669"/>
    <property type="project" value="InterPro"/>
</dbReference>
<dbReference type="GO" id="GO:0016020">
    <property type="term" value="C:membrane"/>
    <property type="evidence" value="ECO:0007669"/>
    <property type="project" value="UniProtKB-SubCell"/>
</dbReference>
<feature type="transmembrane region" description="Helical" evidence="4">
    <location>
        <begin position="499"/>
        <end position="526"/>
    </location>
</feature>
<evidence type="ECO:0000259" key="5">
    <source>
        <dbReference type="Pfam" id="PF08066"/>
    </source>
</evidence>
<organism evidence="6 7">
    <name type="scientific">Lecanosticta acicola</name>
    <dbReference type="NCBI Taxonomy" id="111012"/>
    <lineage>
        <taxon>Eukaryota</taxon>
        <taxon>Fungi</taxon>
        <taxon>Dikarya</taxon>
        <taxon>Ascomycota</taxon>
        <taxon>Pezizomycotina</taxon>
        <taxon>Dothideomycetes</taxon>
        <taxon>Dothideomycetidae</taxon>
        <taxon>Mycosphaerellales</taxon>
        <taxon>Mycosphaerellaceae</taxon>
        <taxon>Lecanosticta</taxon>
    </lineage>
</organism>
<comment type="similarity">
    <text evidence="2">Belongs to the major facilitator superfamily. Monocarboxylate porter (TC 2.A.1.13) family.</text>
</comment>
<dbReference type="PANTHER" id="PTHR11360:SF234">
    <property type="entry name" value="MFS-TYPE TRANSPORTER DBAD-RELATED"/>
    <property type="match status" value="1"/>
</dbReference>
<dbReference type="Pfam" id="PF07690">
    <property type="entry name" value="MFS_1"/>
    <property type="match status" value="1"/>
</dbReference>
<keyword evidence="4" id="KW-0812">Transmembrane</keyword>
<dbReference type="Pfam" id="PF08066">
    <property type="entry name" value="PMC2NT"/>
    <property type="match status" value="1"/>
</dbReference>
<dbReference type="InterPro" id="IPR050327">
    <property type="entry name" value="Proton-linked_MCT"/>
</dbReference>
<dbReference type="InterPro" id="IPR012588">
    <property type="entry name" value="Exosome-assoc_fac_Rrp6_N"/>
</dbReference>
<sequence>MDDFNDLEKNIRAALVSTVRSSNAAGNEDVAFHRSLNASIGSSIDAQNARLLGLSDRLISSATANTELVRPPRLKDLDAVEGNWKAVVDVVDSLLERADTALDEFTGAVKRLSPAAEQVRALAQQRHRCSFSCGVSRSGLAVSTGSIATQYRSHADKDSEDSKWPKDWRAWTCLFGGFLLMFNSWGIVNAYGTYASYYKDTLLPGQDLLRMNLIGSTQSFVVLALSMPVGRFLDAGHIQKLLIVGTVLVTLGSFLLGVVNGGGEQGNGSYGLTWLTQGFISGLGMACFFVSASQVVATWFKKAKSLAVGIVASGASIAGLIYPVMFRYLNQDLGFNHAQFCVSALTCATSALAIYIARPNPSHIIRTPETWFDINVFWDKTAFKRNRAFLWLVVSISFLFFGFYAVFFNLEEWAVDLGFGTRQANDIKANKGLPDEEPRRQIRTYWLLAIMNASSTLGRIGAGLTSDMLGALNVHCFVTYVASILVLCLWSLTSNLDGAIAFVVVFGAFSGAVIGLPPASVAYVLGPDPAEQAHLGQWTGMMYSCASVWGLTGPLIAGHLITHYKTYLTVQMWAGACMFLSATCMAIGIWCRRRSDKARAAAKTDATPARPCTTLSVSEDAEDEKKEEV</sequence>
<evidence type="ECO:0000256" key="3">
    <source>
        <dbReference type="SAM" id="MobiDB-lite"/>
    </source>
</evidence>